<evidence type="ECO:0000313" key="1">
    <source>
        <dbReference type="EMBL" id="CAH2221749.1"/>
    </source>
</evidence>
<feature type="non-terminal residue" evidence="1">
    <location>
        <position position="65"/>
    </location>
</feature>
<dbReference type="AlphaFoldDB" id="A0AAD1R2K4"/>
<proteinExistence type="predicted"/>
<protein>
    <submittedName>
        <fullName evidence="1">Uncharacterized protein</fullName>
    </submittedName>
</protein>
<sequence>MERHCQITAGAPNGNVTWAHQETTHTEEIKEAIAQELKKERRKNVHIAAVHPQLKTEGEIQNQQE</sequence>
<organism evidence="1 2">
    <name type="scientific">Pelobates cultripes</name>
    <name type="common">Western spadefoot toad</name>
    <dbReference type="NCBI Taxonomy" id="61616"/>
    <lineage>
        <taxon>Eukaryota</taxon>
        <taxon>Metazoa</taxon>
        <taxon>Chordata</taxon>
        <taxon>Craniata</taxon>
        <taxon>Vertebrata</taxon>
        <taxon>Euteleostomi</taxon>
        <taxon>Amphibia</taxon>
        <taxon>Batrachia</taxon>
        <taxon>Anura</taxon>
        <taxon>Pelobatoidea</taxon>
        <taxon>Pelobatidae</taxon>
        <taxon>Pelobates</taxon>
    </lineage>
</organism>
<keyword evidence="2" id="KW-1185">Reference proteome</keyword>
<gene>
    <name evidence="1" type="ORF">PECUL_23A001001</name>
</gene>
<reference evidence="1" key="1">
    <citation type="submission" date="2022-03" db="EMBL/GenBank/DDBJ databases">
        <authorList>
            <person name="Alioto T."/>
            <person name="Alioto T."/>
            <person name="Gomez Garrido J."/>
        </authorList>
    </citation>
    <scope>NUCLEOTIDE SEQUENCE</scope>
</reference>
<dbReference type="Proteomes" id="UP001295444">
    <property type="component" value="Chromosome 01"/>
</dbReference>
<dbReference type="EMBL" id="OW240912">
    <property type="protein sequence ID" value="CAH2221749.1"/>
    <property type="molecule type" value="Genomic_DNA"/>
</dbReference>
<name>A0AAD1R2K4_PELCU</name>
<evidence type="ECO:0000313" key="2">
    <source>
        <dbReference type="Proteomes" id="UP001295444"/>
    </source>
</evidence>
<accession>A0AAD1R2K4</accession>